<name>A0A5J9W279_9POAL</name>
<protein>
    <submittedName>
        <fullName evidence="1">Uncharacterized protein</fullName>
    </submittedName>
</protein>
<gene>
    <name evidence="1" type="ORF">EJB05_08409</name>
</gene>
<keyword evidence="2" id="KW-1185">Reference proteome</keyword>
<dbReference type="EMBL" id="RWGY01000005">
    <property type="protein sequence ID" value="TVU42027.1"/>
    <property type="molecule type" value="Genomic_DNA"/>
</dbReference>
<dbReference type="AlphaFoldDB" id="A0A5J9W279"/>
<reference evidence="1 2" key="1">
    <citation type="journal article" date="2019" name="Sci. Rep.">
        <title>A high-quality genome of Eragrostis curvula grass provides insights into Poaceae evolution and supports new strategies to enhance forage quality.</title>
        <authorList>
            <person name="Carballo J."/>
            <person name="Santos B.A.C.M."/>
            <person name="Zappacosta D."/>
            <person name="Garbus I."/>
            <person name="Selva J.P."/>
            <person name="Gallo C.A."/>
            <person name="Diaz A."/>
            <person name="Albertini E."/>
            <person name="Caccamo M."/>
            <person name="Echenique V."/>
        </authorList>
    </citation>
    <scope>NUCLEOTIDE SEQUENCE [LARGE SCALE GENOMIC DNA]</scope>
    <source>
        <strain evidence="2">cv. Victoria</strain>
        <tissue evidence="1">Leaf</tissue>
    </source>
</reference>
<evidence type="ECO:0000313" key="2">
    <source>
        <dbReference type="Proteomes" id="UP000324897"/>
    </source>
</evidence>
<dbReference type="Proteomes" id="UP000324897">
    <property type="component" value="Unassembled WGS sequence"/>
</dbReference>
<evidence type="ECO:0000313" key="1">
    <source>
        <dbReference type="EMBL" id="TVU42027.1"/>
    </source>
</evidence>
<feature type="non-terminal residue" evidence="1">
    <location>
        <position position="1"/>
    </location>
</feature>
<comment type="caution">
    <text evidence="1">The sequence shown here is derived from an EMBL/GenBank/DDBJ whole genome shotgun (WGS) entry which is preliminary data.</text>
</comment>
<dbReference type="Gramene" id="TVU42027">
    <property type="protein sequence ID" value="TVU42027"/>
    <property type="gene ID" value="EJB05_08409"/>
</dbReference>
<accession>A0A5J9W279</accession>
<sequence length="100" mass="11773">MAADHGYNSYPAPTRKRGPFWVSDCAMTNVNMDDKESIAEKKLLRCYFCYRFWYTRLSSLAYAEVFSPRGERLLWQRDAEGLMDTDGFEEGRIQTSNPWR</sequence>
<organism evidence="1 2">
    <name type="scientific">Eragrostis curvula</name>
    <name type="common">weeping love grass</name>
    <dbReference type="NCBI Taxonomy" id="38414"/>
    <lineage>
        <taxon>Eukaryota</taxon>
        <taxon>Viridiplantae</taxon>
        <taxon>Streptophyta</taxon>
        <taxon>Embryophyta</taxon>
        <taxon>Tracheophyta</taxon>
        <taxon>Spermatophyta</taxon>
        <taxon>Magnoliopsida</taxon>
        <taxon>Liliopsida</taxon>
        <taxon>Poales</taxon>
        <taxon>Poaceae</taxon>
        <taxon>PACMAD clade</taxon>
        <taxon>Chloridoideae</taxon>
        <taxon>Eragrostideae</taxon>
        <taxon>Eragrostidinae</taxon>
        <taxon>Eragrostis</taxon>
    </lineage>
</organism>
<proteinExistence type="predicted"/>